<reference evidence="2 3" key="1">
    <citation type="submission" date="2021-06" db="EMBL/GenBank/DDBJ databases">
        <title>A haploid diamondback moth (Plutella xylostella L.) genome assembly resolves 31 chromosomes and identifies a diamide resistance mutation.</title>
        <authorList>
            <person name="Ward C.M."/>
            <person name="Perry K.D."/>
            <person name="Baker G."/>
            <person name="Powis K."/>
            <person name="Heckel D.G."/>
            <person name="Baxter S.W."/>
        </authorList>
    </citation>
    <scope>NUCLEOTIDE SEQUENCE [LARGE SCALE GENOMIC DNA]</scope>
    <source>
        <strain evidence="2 3">LV</strain>
        <tissue evidence="2">Single pupa</tissue>
    </source>
</reference>
<proteinExistence type="predicted"/>
<gene>
    <name evidence="2" type="ORF">JYU34_017775</name>
</gene>
<evidence type="ECO:0000256" key="1">
    <source>
        <dbReference type="SAM" id="Phobius"/>
    </source>
</evidence>
<keyword evidence="1" id="KW-1133">Transmembrane helix</keyword>
<protein>
    <submittedName>
        <fullName evidence="2">Uncharacterized protein</fullName>
    </submittedName>
</protein>
<evidence type="ECO:0000313" key="2">
    <source>
        <dbReference type="EMBL" id="KAG7299222.1"/>
    </source>
</evidence>
<keyword evidence="3" id="KW-1185">Reference proteome</keyword>
<organism evidence="2 3">
    <name type="scientific">Plutella xylostella</name>
    <name type="common">Diamondback moth</name>
    <name type="synonym">Plutella maculipennis</name>
    <dbReference type="NCBI Taxonomy" id="51655"/>
    <lineage>
        <taxon>Eukaryota</taxon>
        <taxon>Metazoa</taxon>
        <taxon>Ecdysozoa</taxon>
        <taxon>Arthropoda</taxon>
        <taxon>Hexapoda</taxon>
        <taxon>Insecta</taxon>
        <taxon>Pterygota</taxon>
        <taxon>Neoptera</taxon>
        <taxon>Endopterygota</taxon>
        <taxon>Lepidoptera</taxon>
        <taxon>Glossata</taxon>
        <taxon>Ditrysia</taxon>
        <taxon>Yponomeutoidea</taxon>
        <taxon>Plutellidae</taxon>
        <taxon>Plutella</taxon>
    </lineage>
</organism>
<evidence type="ECO:0000313" key="3">
    <source>
        <dbReference type="Proteomes" id="UP000823941"/>
    </source>
</evidence>
<keyword evidence="1" id="KW-0472">Membrane</keyword>
<keyword evidence="1" id="KW-0812">Transmembrane</keyword>
<feature type="transmembrane region" description="Helical" evidence="1">
    <location>
        <begin position="45"/>
        <end position="67"/>
    </location>
</feature>
<name>A0ABQ7Q1Y0_PLUXY</name>
<comment type="caution">
    <text evidence="2">The sequence shown here is derived from an EMBL/GenBank/DDBJ whole genome shotgun (WGS) entry which is preliminary data.</text>
</comment>
<accession>A0ABQ7Q1Y0</accession>
<dbReference type="Proteomes" id="UP000823941">
    <property type="component" value="Chromosome 23"/>
</dbReference>
<dbReference type="EMBL" id="JAHIBW010000023">
    <property type="protein sequence ID" value="KAG7299222.1"/>
    <property type="molecule type" value="Genomic_DNA"/>
</dbReference>
<sequence>MVLKVRDVIEMRARDPPPPKSQRPLDLDDVLVAELGQFGRYQVRVLALLALPCVLLAVACEFVFSAADIPYR</sequence>